<organism evidence="1 2">
    <name type="scientific">Gordonia asplenii</name>
    <dbReference type="NCBI Taxonomy" id="2725283"/>
    <lineage>
        <taxon>Bacteria</taxon>
        <taxon>Bacillati</taxon>
        <taxon>Actinomycetota</taxon>
        <taxon>Actinomycetes</taxon>
        <taxon>Mycobacteriales</taxon>
        <taxon>Gordoniaceae</taxon>
        <taxon>Gordonia</taxon>
    </lineage>
</organism>
<dbReference type="EMBL" id="JABBNB010000024">
    <property type="protein sequence ID" value="NMO03511.1"/>
    <property type="molecule type" value="Genomic_DNA"/>
</dbReference>
<name>A0A848L4K0_9ACTN</name>
<dbReference type="AlphaFoldDB" id="A0A848L4K0"/>
<accession>A0A848L4K0</accession>
<dbReference type="RefSeq" id="WP_170196019.1">
    <property type="nucleotide sequence ID" value="NZ_JABBNB010000024.1"/>
</dbReference>
<reference evidence="1 2" key="1">
    <citation type="submission" date="2020-04" db="EMBL/GenBank/DDBJ databases">
        <title>Gordonia sp. nov. TBRC 11910.</title>
        <authorList>
            <person name="Suriyachadkun C."/>
        </authorList>
    </citation>
    <scope>NUCLEOTIDE SEQUENCE [LARGE SCALE GENOMIC DNA]</scope>
    <source>
        <strain evidence="1 2">TBRC 11910</strain>
    </source>
</reference>
<protein>
    <submittedName>
        <fullName evidence="1">Uncharacterized protein</fullName>
    </submittedName>
</protein>
<keyword evidence="2" id="KW-1185">Reference proteome</keyword>
<sequence>MTETATLPNRPPTTVSIVIDDDATPIVRLIGRTLDAAARTGHASDVFDRSSGTVVVRSHNTPQCATIVFDDGRVTVAGGVSGEPDATLVVDVDNRFAPRTEPAADSELADDVQRALRPAPPAWRDAAARFWALTRDIHGIPDVLIVTVDGPDGPEQAQFGAGPDRYRMSGRADVLAGVFSGADYLIDALSAGLAVQGTLSQLSVMTAASWKVRFDV</sequence>
<gene>
    <name evidence="1" type="ORF">HH308_20045</name>
</gene>
<proteinExistence type="predicted"/>
<evidence type="ECO:0000313" key="2">
    <source>
        <dbReference type="Proteomes" id="UP000550729"/>
    </source>
</evidence>
<evidence type="ECO:0000313" key="1">
    <source>
        <dbReference type="EMBL" id="NMO03511.1"/>
    </source>
</evidence>
<comment type="caution">
    <text evidence="1">The sequence shown here is derived from an EMBL/GenBank/DDBJ whole genome shotgun (WGS) entry which is preliminary data.</text>
</comment>
<dbReference type="Proteomes" id="UP000550729">
    <property type="component" value="Unassembled WGS sequence"/>
</dbReference>